<dbReference type="PROSITE" id="PS51257">
    <property type="entry name" value="PROKAR_LIPOPROTEIN"/>
    <property type="match status" value="1"/>
</dbReference>
<dbReference type="AlphaFoldDB" id="A0A3N1D979"/>
<name>A0A3N1D979_9ACTN</name>
<dbReference type="OrthoDB" id="145213at2"/>
<reference evidence="3 4" key="1">
    <citation type="submission" date="2018-11" db="EMBL/GenBank/DDBJ databases">
        <title>Sequencing the genomes of 1000 actinobacteria strains.</title>
        <authorList>
            <person name="Klenk H.-P."/>
        </authorList>
    </citation>
    <scope>NUCLEOTIDE SEQUENCE [LARGE SCALE GENOMIC DNA]</scope>
    <source>
        <strain evidence="3 4">DSM 44254</strain>
    </source>
</reference>
<keyword evidence="4" id="KW-1185">Reference proteome</keyword>
<dbReference type="Proteomes" id="UP000272400">
    <property type="component" value="Unassembled WGS sequence"/>
</dbReference>
<keyword evidence="2" id="KW-0732">Signal</keyword>
<feature type="chain" id="PRO_5018058505" evidence="2">
    <location>
        <begin position="25"/>
        <end position="361"/>
    </location>
</feature>
<evidence type="ECO:0000256" key="1">
    <source>
        <dbReference type="SAM" id="MobiDB-lite"/>
    </source>
</evidence>
<feature type="region of interest" description="Disordered" evidence="1">
    <location>
        <begin position="338"/>
        <end position="361"/>
    </location>
</feature>
<evidence type="ECO:0000313" key="3">
    <source>
        <dbReference type="EMBL" id="ROO90094.1"/>
    </source>
</evidence>
<dbReference type="InterPro" id="IPR011044">
    <property type="entry name" value="Quino_amine_DH_bsu"/>
</dbReference>
<protein>
    <submittedName>
        <fullName evidence="3">Uncharacterized protein</fullName>
    </submittedName>
</protein>
<dbReference type="RefSeq" id="WP_123669096.1">
    <property type="nucleotide sequence ID" value="NZ_RJKE01000001.1"/>
</dbReference>
<accession>A0A3N1D979</accession>
<organism evidence="3 4">
    <name type="scientific">Actinocorallia herbida</name>
    <dbReference type="NCBI Taxonomy" id="58109"/>
    <lineage>
        <taxon>Bacteria</taxon>
        <taxon>Bacillati</taxon>
        <taxon>Actinomycetota</taxon>
        <taxon>Actinomycetes</taxon>
        <taxon>Streptosporangiales</taxon>
        <taxon>Thermomonosporaceae</taxon>
        <taxon>Actinocorallia</taxon>
    </lineage>
</organism>
<dbReference type="Gene3D" id="2.130.10.10">
    <property type="entry name" value="YVTN repeat-like/Quinoprotein amine dehydrogenase"/>
    <property type="match status" value="1"/>
</dbReference>
<feature type="signal peptide" evidence="2">
    <location>
        <begin position="1"/>
        <end position="24"/>
    </location>
</feature>
<comment type="caution">
    <text evidence="3">The sequence shown here is derived from an EMBL/GenBank/DDBJ whole genome shotgun (WGS) entry which is preliminary data.</text>
</comment>
<evidence type="ECO:0000313" key="4">
    <source>
        <dbReference type="Proteomes" id="UP000272400"/>
    </source>
</evidence>
<dbReference type="EMBL" id="RJKE01000001">
    <property type="protein sequence ID" value="ROO90094.1"/>
    <property type="molecule type" value="Genomic_DNA"/>
</dbReference>
<dbReference type="InterPro" id="IPR015943">
    <property type="entry name" value="WD40/YVTN_repeat-like_dom_sf"/>
</dbReference>
<sequence>MRFHKAAALALTAAALTGCGAVSLAPGGRPDGTVVVLGAAAPYLPGGPPVVRPRGPEPADVYAATRPGTAGPLRSLPARLFLPYGRTVTVLDQRDLTRVRRIRLAAPVARVVPSWDLRTLWAFGPSALVPLDPRTLRAGPVRRLAGARDLVFTPDGSTALVLTDRRVEFRDPGSMELRRALRLPCAPTAAADFTAAGDRLVTACGGTLLFVDWRTGMSGTSALSDAPTRLLLSPDGARFYGASPSGLLVLDAATLRETARVRLGHGIAALVPGRSARVVYAAGPGALSAVGPSGAPQRRVAVPDRATLAAVSADGRTLWLRTPTGLAAQRLAAPTRTAPVPNTDLTLYPQPGRYSVGPHLR</sequence>
<gene>
    <name evidence="3" type="ORF">EDD29_7810</name>
</gene>
<proteinExistence type="predicted"/>
<dbReference type="SUPFAM" id="SSF50969">
    <property type="entry name" value="YVTN repeat-like/Quinoprotein amine dehydrogenase"/>
    <property type="match status" value="1"/>
</dbReference>
<evidence type="ECO:0000256" key="2">
    <source>
        <dbReference type="SAM" id="SignalP"/>
    </source>
</evidence>